<proteinExistence type="predicted"/>
<dbReference type="InterPro" id="IPR021916">
    <property type="entry name" value="DUF3527"/>
</dbReference>
<sequence length="896" mass="98559">MEDKLNSLHQTEGAAFPARASRGLKLREGDKASKFCQVDVVSKYTDGRPLFSPKSLEYKQKPRPNKVPVGAEELVKHMSNIPGYLQRMERGDNFQEKALNFGVLGWQRLEKWTDMHRRVPVNKRVTTSPASSNSSSAFSTFGSSSKSCGSGGSKHVASTDQYLLNFRSNSFSGQDCALVSGEEASRHGMGDHGPQFTWCRSPARSQTCGSAEQCLPVDSSLAQVEENKRNTMDFRSVSHETGHFPCASTLPSRSKGCSSSPFINQKLKTPEFVPDCGEKCGKSAPGCHEPSLSTSINCPQEHCSRPSQLHHGSLDYSWESTQDSQRFSFGSVESAYTTRTEAGRKSFVGSLLYEEFQLSPPSVPRSCPLTSDVCRGKWSDMHVCAPRHGEGCEGPCFLTSCPTKSGDLAVVRSNGRHEKHDKSAIKSHQFFDSETPEDGLWNHVKRVNARGTESLCNNLSHKGLSGMVGCSRTREAVDRRQPKWIPSFDGHSEGKRVNCCRVRHSPLRRLLDPFLKPKEPNQTHTAKSVAASPRQLPCESKLPMQDEALPTCALHSSTKASTESHCNTSLKGFISSKPVSMGNYASVFDGKHEASMKQTLLQLVWKNGLPLLTFSLNESYILAARRKRATPGKEDCECIYTFYLVCETKKKSCGWISQGSKNKRSELISSIVGQMNVSCIRDCKNHFSHRQFVLIGPELRPSAHGTSQPVLDGELAAIVVKVLNEKVESFTGDFPQRRNHRYSSKGELEANKYAFHTTGTAESEQDMEKSAPDIVAILPSEVHGLPDTGEPSPLVDRWKSQGLCDCGGWDVGCSLRILTNDPEDSRSGSLHSCQTTDNAHQVELAIQGCSLENGPVFSLVTFGERLYTVHFHASIAPLQAFAVCIAILHSKKSAGL</sequence>
<dbReference type="PANTHER" id="PTHR31390:SF12">
    <property type="entry name" value="PUTATIVE (DUF3527)-RELATED"/>
    <property type="match status" value="1"/>
</dbReference>
<reference evidence="2" key="1">
    <citation type="submission" date="2017-07" db="EMBL/GenBank/DDBJ databases">
        <title>Taro Niue Genome Assembly and Annotation.</title>
        <authorList>
            <person name="Atibalentja N."/>
            <person name="Keating K."/>
            <person name="Fields C.J."/>
        </authorList>
    </citation>
    <scope>NUCLEOTIDE SEQUENCE</scope>
    <source>
        <strain evidence="2">Niue_2</strain>
        <tissue evidence="2">Leaf</tissue>
    </source>
</reference>
<gene>
    <name evidence="2" type="ORF">Taro_049174</name>
</gene>
<dbReference type="Proteomes" id="UP000652761">
    <property type="component" value="Unassembled WGS sequence"/>
</dbReference>
<feature type="region of interest" description="Disordered" evidence="1">
    <location>
        <begin position="1"/>
        <end position="22"/>
    </location>
</feature>
<accession>A0A843XA73</accession>
<comment type="caution">
    <text evidence="2">The sequence shown here is derived from an EMBL/GenBank/DDBJ whole genome shotgun (WGS) entry which is preliminary data.</text>
</comment>
<dbReference type="Pfam" id="PF12043">
    <property type="entry name" value="DUF3527"/>
    <property type="match status" value="2"/>
</dbReference>
<name>A0A843XA73_COLES</name>
<evidence type="ECO:0000313" key="3">
    <source>
        <dbReference type="Proteomes" id="UP000652761"/>
    </source>
</evidence>
<evidence type="ECO:0000256" key="1">
    <source>
        <dbReference type="SAM" id="MobiDB-lite"/>
    </source>
</evidence>
<protein>
    <submittedName>
        <fullName evidence="2">Uncharacterized protein</fullName>
    </submittedName>
</protein>
<keyword evidence="3" id="KW-1185">Reference proteome</keyword>
<evidence type="ECO:0000313" key="2">
    <source>
        <dbReference type="EMBL" id="MQM16221.1"/>
    </source>
</evidence>
<feature type="region of interest" description="Disordered" evidence="1">
    <location>
        <begin position="514"/>
        <end position="534"/>
    </location>
</feature>
<dbReference type="PANTHER" id="PTHR31390">
    <property type="entry name" value="EXPRESSED PROTEIN"/>
    <property type="match status" value="1"/>
</dbReference>
<organism evidence="2 3">
    <name type="scientific">Colocasia esculenta</name>
    <name type="common">Wild taro</name>
    <name type="synonym">Arum esculentum</name>
    <dbReference type="NCBI Taxonomy" id="4460"/>
    <lineage>
        <taxon>Eukaryota</taxon>
        <taxon>Viridiplantae</taxon>
        <taxon>Streptophyta</taxon>
        <taxon>Embryophyta</taxon>
        <taxon>Tracheophyta</taxon>
        <taxon>Spermatophyta</taxon>
        <taxon>Magnoliopsida</taxon>
        <taxon>Liliopsida</taxon>
        <taxon>Araceae</taxon>
        <taxon>Aroideae</taxon>
        <taxon>Colocasieae</taxon>
        <taxon>Colocasia</taxon>
    </lineage>
</organism>
<dbReference type="EMBL" id="NMUH01006897">
    <property type="protein sequence ID" value="MQM16221.1"/>
    <property type="molecule type" value="Genomic_DNA"/>
</dbReference>
<dbReference type="AlphaFoldDB" id="A0A843XA73"/>
<dbReference type="OrthoDB" id="1898655at2759"/>